<dbReference type="PANTHER" id="PTHR40368">
    <property type="entry name" value="YALI0F14399P"/>
    <property type="match status" value="1"/>
</dbReference>
<gene>
    <name evidence="2" type="ORF">OGAPHI_002953</name>
</gene>
<dbReference type="EMBL" id="JAEUBE010000183">
    <property type="protein sequence ID" value="KAH3667304.1"/>
    <property type="molecule type" value="Genomic_DNA"/>
</dbReference>
<dbReference type="PANTHER" id="PTHR40368:SF1">
    <property type="entry name" value="YALI0F14399P"/>
    <property type="match status" value="1"/>
</dbReference>
<reference evidence="2" key="2">
    <citation type="submission" date="2021-01" db="EMBL/GenBank/DDBJ databases">
        <authorList>
            <person name="Schikora-Tamarit M.A."/>
        </authorList>
    </citation>
    <scope>NUCLEOTIDE SEQUENCE</scope>
    <source>
        <strain evidence="2">CBS6075</strain>
    </source>
</reference>
<keyword evidence="1" id="KW-0472">Membrane</keyword>
<organism evidence="2 3">
    <name type="scientific">Ogataea philodendri</name>
    <dbReference type="NCBI Taxonomy" id="1378263"/>
    <lineage>
        <taxon>Eukaryota</taxon>
        <taxon>Fungi</taxon>
        <taxon>Dikarya</taxon>
        <taxon>Ascomycota</taxon>
        <taxon>Saccharomycotina</taxon>
        <taxon>Pichiomycetes</taxon>
        <taxon>Pichiales</taxon>
        <taxon>Pichiaceae</taxon>
        <taxon>Ogataea</taxon>
    </lineage>
</organism>
<proteinExistence type="predicted"/>
<dbReference type="OrthoDB" id="3994946at2759"/>
<feature type="transmembrane region" description="Helical" evidence="1">
    <location>
        <begin position="209"/>
        <end position="232"/>
    </location>
</feature>
<protein>
    <submittedName>
        <fullName evidence="2">Uncharacterized protein</fullName>
    </submittedName>
</protein>
<keyword evidence="1" id="KW-0812">Transmembrane</keyword>
<dbReference type="RefSeq" id="XP_046062116.1">
    <property type="nucleotide sequence ID" value="XM_046203879.1"/>
</dbReference>
<dbReference type="Proteomes" id="UP000769157">
    <property type="component" value="Unassembled WGS sequence"/>
</dbReference>
<evidence type="ECO:0000313" key="2">
    <source>
        <dbReference type="EMBL" id="KAH3667304.1"/>
    </source>
</evidence>
<evidence type="ECO:0000256" key="1">
    <source>
        <dbReference type="SAM" id="Phobius"/>
    </source>
</evidence>
<evidence type="ECO:0000313" key="3">
    <source>
        <dbReference type="Proteomes" id="UP000769157"/>
    </source>
</evidence>
<name>A0A9P8P9S0_9ASCO</name>
<reference evidence="2" key="1">
    <citation type="journal article" date="2021" name="Open Biol.">
        <title>Shared evolutionary footprints suggest mitochondrial oxidative damage underlies multiple complex I losses in fungi.</title>
        <authorList>
            <person name="Schikora-Tamarit M.A."/>
            <person name="Marcet-Houben M."/>
            <person name="Nosek J."/>
            <person name="Gabaldon T."/>
        </authorList>
    </citation>
    <scope>NUCLEOTIDE SEQUENCE</scope>
    <source>
        <strain evidence="2">CBS6075</strain>
    </source>
</reference>
<comment type="caution">
    <text evidence="2">The sequence shown here is derived from an EMBL/GenBank/DDBJ whole genome shotgun (WGS) entry which is preliminary data.</text>
</comment>
<accession>A0A9P8P9S0</accession>
<keyword evidence="3" id="KW-1185">Reference proteome</keyword>
<keyword evidence="1" id="KW-1133">Transmembrane helix</keyword>
<sequence length="248" mass="27526">MLFRVLLLISCALAAKIRPFPETDLDLAKLPAYAVNDPVKLACNARQIDNGEHKFDANGNVVLEPVVRCLETNAPLAFKYGVNERITCTVKFEDELYHLFQLYLHNDVPFSCRMDVKPATGVTVPLVFQFRGVVEESHFDIDPNLNVLLLSKDNQIVSSTAWSSSLNTTKVIIGDQVPLQFDVHWIDGGRLDVNDQDVRFLRLPNPPSFALVALYCLASIVLGAVGAVGLGYKRISKKIQLSDLSKVD</sequence>
<dbReference type="GeneID" id="70234920"/>
<dbReference type="AlphaFoldDB" id="A0A9P8P9S0"/>